<evidence type="ECO:0000313" key="4">
    <source>
        <dbReference type="EMBL" id="SUM54594.1"/>
    </source>
</evidence>
<evidence type="ECO:0000313" key="7">
    <source>
        <dbReference type="Proteomes" id="UP000664081"/>
    </source>
</evidence>
<evidence type="ECO:0000313" key="2">
    <source>
        <dbReference type="EMBL" id="MBO1228096.1"/>
    </source>
</evidence>
<evidence type="ECO:0000256" key="1">
    <source>
        <dbReference type="HAMAP-Rule" id="MF_00800"/>
    </source>
</evidence>
<proteinExistence type="inferred from homology"/>
<dbReference type="OrthoDB" id="9803187at2"/>
<name>A0A291JJM7_9STAP</name>
<protein>
    <recommendedName>
        <fullName evidence="1">UPF0340 protein BUZ61_08205</fullName>
    </recommendedName>
</protein>
<dbReference type="InterPro" id="IPR006340">
    <property type="entry name" value="DUF436"/>
</dbReference>
<comment type="similarity">
    <text evidence="1">Belongs to the UPF0340 family.</text>
</comment>
<dbReference type="NCBIfam" id="TIGR01440">
    <property type="entry name" value="TIGR01440 family protein"/>
    <property type="match status" value="1"/>
</dbReference>
<sequence length="174" mass="18940">MEDLKALLSELKSKSFFKANELCIIGCSTSEVIGERIGSVGSMEVAKDIYDALKEIESETGVSFVFQGCEHINRAITIERAKFNPLTMEEVTVVPDVHAGGSLATYAYQHMDNPMVVEAITVSKGIDIGQTLIGMHIQHVAIPERTSIKQIGEAIVTIASSRPKKIGGERAKYN</sequence>
<dbReference type="Proteomes" id="UP000240400">
    <property type="component" value="Unassembled WGS sequence"/>
</dbReference>
<dbReference type="KEGG" id="snl:BJD96_04230"/>
<dbReference type="RefSeq" id="WP_096808779.1">
    <property type="nucleotide sequence ID" value="NZ_BMCF01000011.1"/>
</dbReference>
<organism evidence="3 5">
    <name type="scientific">Staphylococcus nepalensis</name>
    <dbReference type="NCBI Taxonomy" id="214473"/>
    <lineage>
        <taxon>Bacteria</taxon>
        <taxon>Bacillati</taxon>
        <taxon>Bacillota</taxon>
        <taxon>Bacilli</taxon>
        <taxon>Bacillales</taxon>
        <taxon>Staphylococcaceae</taxon>
        <taxon>Staphylococcus</taxon>
    </lineage>
</organism>
<dbReference type="EMBL" id="UHDS01000001">
    <property type="protein sequence ID" value="SUM54594.1"/>
    <property type="molecule type" value="Genomic_DNA"/>
</dbReference>
<reference evidence="2 7" key="4">
    <citation type="submission" date="2021-03" db="EMBL/GenBank/DDBJ databases">
        <title>Staphylococci and Mammaliicocci in bats.</title>
        <authorList>
            <person name="Fountain K."/>
        </authorList>
    </citation>
    <scope>NUCLEOTIDE SEQUENCE [LARGE SCALE GENOMIC DNA]</scope>
    <source>
        <strain evidence="2 7">18_1_E_SW</strain>
    </source>
</reference>
<dbReference type="EMBL" id="PZHR01000038">
    <property type="protein sequence ID" value="PTK58735.1"/>
    <property type="molecule type" value="Genomic_DNA"/>
</dbReference>
<dbReference type="InterPro" id="IPR028345">
    <property type="entry name" value="Antibiotic_NAT-like"/>
</dbReference>
<dbReference type="Gene3D" id="3.40.50.10360">
    <property type="entry name" value="Hypothetical protein TT1679"/>
    <property type="match status" value="1"/>
</dbReference>
<evidence type="ECO:0000313" key="6">
    <source>
        <dbReference type="Proteomes" id="UP000254412"/>
    </source>
</evidence>
<dbReference type="Pfam" id="PF04260">
    <property type="entry name" value="DUF436"/>
    <property type="match status" value="1"/>
</dbReference>
<reference evidence="4 6" key="3">
    <citation type="submission" date="2018-06" db="EMBL/GenBank/DDBJ databases">
        <authorList>
            <consortium name="Pathogen Informatics"/>
            <person name="Doyle S."/>
        </authorList>
    </citation>
    <scope>NUCLEOTIDE SEQUENCE [LARGE SCALE GENOMIC DNA]</scope>
    <source>
        <strain evidence="4 6">NCTC13834</strain>
    </source>
</reference>
<evidence type="ECO:0000313" key="5">
    <source>
        <dbReference type="Proteomes" id="UP000240400"/>
    </source>
</evidence>
<dbReference type="EMBL" id="JAFNLT010000012">
    <property type="protein sequence ID" value="MBO1228096.1"/>
    <property type="molecule type" value="Genomic_DNA"/>
</dbReference>
<dbReference type="Proteomes" id="UP000254412">
    <property type="component" value="Unassembled WGS sequence"/>
</dbReference>
<dbReference type="GeneID" id="66776291"/>
<accession>A0A291JJM7</accession>
<dbReference type="AlphaFoldDB" id="A0A291JJM7"/>
<dbReference type="Proteomes" id="UP000664081">
    <property type="component" value="Unassembled WGS sequence"/>
</dbReference>
<reference evidence="3" key="2">
    <citation type="submission" date="2018-03" db="EMBL/GenBank/DDBJ databases">
        <authorList>
            <person name="Keele B.F."/>
        </authorList>
    </citation>
    <scope>NUCLEOTIDE SEQUENCE</scope>
    <source>
        <strain evidence="3">SNUC 4337</strain>
    </source>
</reference>
<gene>
    <name evidence="3" type="ORF">BUZ61_08205</name>
    <name evidence="2" type="ORF">J3T88_12385</name>
    <name evidence="4" type="ORF">NCTC13834_00891</name>
</gene>
<dbReference type="PIRSF" id="PIRSF007510">
    <property type="entry name" value="UCP007510"/>
    <property type="match status" value="1"/>
</dbReference>
<evidence type="ECO:0000313" key="3">
    <source>
        <dbReference type="EMBL" id="PTK58735.1"/>
    </source>
</evidence>
<reference evidence="3 5" key="1">
    <citation type="journal article" date="2016" name="Front. Microbiol.">
        <title>Comprehensive Phylogenetic Analysis of Bovine Non-aureus Staphylococci Species Based on Whole-Genome Sequencing.</title>
        <authorList>
            <person name="Naushad S."/>
            <person name="Barkema H.W."/>
            <person name="Luby C."/>
            <person name="Condas L.A."/>
            <person name="Nobrega D.B."/>
            <person name="Carson D.A."/>
            <person name="De Buck J."/>
        </authorList>
    </citation>
    <scope>NUCLEOTIDE SEQUENCE [LARGE SCALE GENOMIC DNA]</scope>
    <source>
        <strain evidence="3 5">SNUC 4337</strain>
    </source>
</reference>
<keyword evidence="7" id="KW-1185">Reference proteome</keyword>
<dbReference type="HAMAP" id="MF_00800">
    <property type="entry name" value="UPF0340"/>
    <property type="match status" value="1"/>
</dbReference>
<dbReference type="SUPFAM" id="SSF110710">
    <property type="entry name" value="TTHA0583/YokD-like"/>
    <property type="match status" value="1"/>
</dbReference>